<sequence length="242" mass="27047">MTAESKDPLADLNPFDIFDTEAARLDRFFSGLDAEGWRRPSRAAGWSVRDVLGHLAGEELYNHACLDDDIDGFVAMLGNEGVEGGFNAFNAWCVERRRDVPVEEVLQEWRRENGETRERMRGLGRDALLPTLAGPYPVGLQTFHYDSEYATHADDVGAPVAEDEEDERTWWRARVGAFVLAEQGSKVQVELTADGIWVHAYDMSEQLGPPAFVAATVGRLPDDHPVDHPLDRRLRAALRCLA</sequence>
<evidence type="ECO:0000313" key="3">
    <source>
        <dbReference type="Proteomes" id="UP001596514"/>
    </source>
</evidence>
<dbReference type="NCBIfam" id="TIGR03083">
    <property type="entry name" value="maleylpyruvate isomerase family mycothiol-dependent enzyme"/>
    <property type="match status" value="1"/>
</dbReference>
<organism evidence="2 3">
    <name type="scientific">Streptosporangium amethystogenes subsp. fukuiense</name>
    <dbReference type="NCBI Taxonomy" id="698418"/>
    <lineage>
        <taxon>Bacteria</taxon>
        <taxon>Bacillati</taxon>
        <taxon>Actinomycetota</taxon>
        <taxon>Actinomycetes</taxon>
        <taxon>Streptosporangiales</taxon>
        <taxon>Streptosporangiaceae</taxon>
        <taxon>Streptosporangium</taxon>
    </lineage>
</organism>
<keyword evidence="3" id="KW-1185">Reference proteome</keyword>
<dbReference type="GO" id="GO:0016853">
    <property type="term" value="F:isomerase activity"/>
    <property type="evidence" value="ECO:0007669"/>
    <property type="project" value="UniProtKB-KW"/>
</dbReference>
<accession>A0ABW2T0K5</accession>
<evidence type="ECO:0000259" key="1">
    <source>
        <dbReference type="Pfam" id="PF11716"/>
    </source>
</evidence>
<dbReference type="InterPro" id="IPR034660">
    <property type="entry name" value="DinB/YfiT-like"/>
</dbReference>
<gene>
    <name evidence="2" type="ORF">ACFQVD_18685</name>
</gene>
<keyword evidence="2" id="KW-0413">Isomerase</keyword>
<dbReference type="InterPro" id="IPR017517">
    <property type="entry name" value="Maleyloyr_isom"/>
</dbReference>
<comment type="caution">
    <text evidence="2">The sequence shown here is derived from an EMBL/GenBank/DDBJ whole genome shotgun (WGS) entry which is preliminary data.</text>
</comment>
<evidence type="ECO:0000313" key="2">
    <source>
        <dbReference type="EMBL" id="MFC7602130.1"/>
    </source>
</evidence>
<dbReference type="SUPFAM" id="SSF109854">
    <property type="entry name" value="DinB/YfiT-like putative metalloenzymes"/>
    <property type="match status" value="1"/>
</dbReference>
<dbReference type="InterPro" id="IPR024344">
    <property type="entry name" value="MDMPI_metal-binding"/>
</dbReference>
<feature type="domain" description="Mycothiol-dependent maleylpyruvate isomerase metal-binding" evidence="1">
    <location>
        <begin position="19"/>
        <end position="156"/>
    </location>
</feature>
<dbReference type="Gene3D" id="1.20.120.450">
    <property type="entry name" value="dinb family like domain"/>
    <property type="match status" value="1"/>
</dbReference>
<name>A0ABW2T0K5_9ACTN</name>
<dbReference type="RefSeq" id="WP_343964625.1">
    <property type="nucleotide sequence ID" value="NZ_BAAAGK010000023.1"/>
</dbReference>
<dbReference type="EMBL" id="JBHTEE010000001">
    <property type="protein sequence ID" value="MFC7602130.1"/>
    <property type="molecule type" value="Genomic_DNA"/>
</dbReference>
<dbReference type="Proteomes" id="UP001596514">
    <property type="component" value="Unassembled WGS sequence"/>
</dbReference>
<dbReference type="Pfam" id="PF11716">
    <property type="entry name" value="MDMPI_N"/>
    <property type="match status" value="1"/>
</dbReference>
<proteinExistence type="predicted"/>
<reference evidence="3" key="1">
    <citation type="journal article" date="2019" name="Int. J. Syst. Evol. Microbiol.">
        <title>The Global Catalogue of Microorganisms (GCM) 10K type strain sequencing project: providing services to taxonomists for standard genome sequencing and annotation.</title>
        <authorList>
            <consortium name="The Broad Institute Genomics Platform"/>
            <consortium name="The Broad Institute Genome Sequencing Center for Infectious Disease"/>
            <person name="Wu L."/>
            <person name="Ma J."/>
        </authorList>
    </citation>
    <scope>NUCLEOTIDE SEQUENCE [LARGE SCALE GENOMIC DNA]</scope>
    <source>
        <strain evidence="3">JCM 10083</strain>
    </source>
</reference>
<protein>
    <submittedName>
        <fullName evidence="2">Maleylpyruvate isomerase family mycothiol-dependent enzyme</fullName>
    </submittedName>
</protein>